<gene>
    <name evidence="1" type="ORF">NDES1114_LOCUS16545</name>
</gene>
<proteinExistence type="predicted"/>
<reference evidence="1" key="1">
    <citation type="submission" date="2021-01" db="EMBL/GenBank/DDBJ databases">
        <authorList>
            <person name="Corre E."/>
            <person name="Pelletier E."/>
            <person name="Niang G."/>
            <person name="Scheremetjew M."/>
            <person name="Finn R."/>
            <person name="Kale V."/>
            <person name="Holt S."/>
            <person name="Cochrane G."/>
            <person name="Meng A."/>
            <person name="Brown T."/>
            <person name="Cohen L."/>
        </authorList>
    </citation>
    <scope>NUCLEOTIDE SEQUENCE</scope>
    <source>
        <strain evidence="1">CCAP 1951/1</strain>
    </source>
</reference>
<dbReference type="EMBL" id="HBGF01024957">
    <property type="protein sequence ID" value="CAD9119443.1"/>
    <property type="molecule type" value="Transcribed_RNA"/>
</dbReference>
<dbReference type="AlphaFoldDB" id="A0A7S1M242"/>
<evidence type="ECO:0000313" key="1">
    <source>
        <dbReference type="EMBL" id="CAD9119443.1"/>
    </source>
</evidence>
<accession>A0A7S1M242</accession>
<name>A0A7S1M242_NEODS</name>
<organism evidence="1">
    <name type="scientific">Neobodo designis</name>
    <name type="common">Flagellated protozoan</name>
    <name type="synonym">Bodo designis</name>
    <dbReference type="NCBI Taxonomy" id="312471"/>
    <lineage>
        <taxon>Eukaryota</taxon>
        <taxon>Discoba</taxon>
        <taxon>Euglenozoa</taxon>
        <taxon>Kinetoplastea</taxon>
        <taxon>Metakinetoplastina</taxon>
        <taxon>Neobodonida</taxon>
        <taxon>Neobodo</taxon>
    </lineage>
</organism>
<protein>
    <submittedName>
        <fullName evidence="1">Uncharacterized protein</fullName>
    </submittedName>
</protein>
<sequence>MSQVTADLEYFKCDVCLTYFHRDIFCDHRRHCNGAGSTELNKRQAAAIADQLDRCESQKRQVKVPVAVLEKREDTKLRTELASEAYAAEQAAIRKKLAAIDADALLADLDGM</sequence>